<proteinExistence type="predicted"/>
<evidence type="ECO:0000313" key="2">
    <source>
        <dbReference type="Proteomes" id="UP001596200"/>
    </source>
</evidence>
<protein>
    <submittedName>
        <fullName evidence="1">Uncharacterized protein</fullName>
    </submittedName>
</protein>
<evidence type="ECO:0000313" key="1">
    <source>
        <dbReference type="EMBL" id="MFC5914805.1"/>
    </source>
</evidence>
<dbReference type="Proteomes" id="UP001596200">
    <property type="component" value="Unassembled WGS sequence"/>
</dbReference>
<sequence>MISRTPDASARLLPWAGSGGKPCYVIGDGTGYVSHVADNVESVQLGMALELLDHADDMLDDRQVTSAQLRYVVARMAESLRDVHRIARSRGERLAAAMCEGSSSPRSRG</sequence>
<reference evidence="2" key="1">
    <citation type="journal article" date="2019" name="Int. J. Syst. Evol. Microbiol.">
        <title>The Global Catalogue of Microorganisms (GCM) 10K type strain sequencing project: providing services to taxonomists for standard genome sequencing and annotation.</title>
        <authorList>
            <consortium name="The Broad Institute Genomics Platform"/>
            <consortium name="The Broad Institute Genome Sequencing Center for Infectious Disease"/>
            <person name="Wu L."/>
            <person name="Ma J."/>
        </authorList>
    </citation>
    <scope>NUCLEOTIDE SEQUENCE [LARGE SCALE GENOMIC DNA]</scope>
    <source>
        <strain evidence="2">JCM 4147</strain>
    </source>
</reference>
<keyword evidence="2" id="KW-1185">Reference proteome</keyword>
<gene>
    <name evidence="1" type="ORF">ACFP1B_15445</name>
</gene>
<accession>A0ABW1GIY5</accession>
<comment type="caution">
    <text evidence="1">The sequence shown here is derived from an EMBL/GenBank/DDBJ whole genome shotgun (WGS) entry which is preliminary data.</text>
</comment>
<dbReference type="RefSeq" id="WP_093548558.1">
    <property type="nucleotide sequence ID" value="NZ_BAAATU010000068.1"/>
</dbReference>
<dbReference type="EMBL" id="JBHSPU010000015">
    <property type="protein sequence ID" value="MFC5914805.1"/>
    <property type="molecule type" value="Genomic_DNA"/>
</dbReference>
<organism evidence="1 2">
    <name type="scientific">Streptomyces pulveraceus</name>
    <dbReference type="NCBI Taxonomy" id="68258"/>
    <lineage>
        <taxon>Bacteria</taxon>
        <taxon>Bacillati</taxon>
        <taxon>Actinomycetota</taxon>
        <taxon>Actinomycetes</taxon>
        <taxon>Kitasatosporales</taxon>
        <taxon>Streptomycetaceae</taxon>
        <taxon>Streptomyces</taxon>
    </lineage>
</organism>
<name>A0ABW1GIY5_9ACTN</name>